<name>V5FQD1_BYSSN</name>
<dbReference type="PANTHER" id="PTHR13522:SF3">
    <property type="entry name" value="U6 SNRNA PHOSPHODIESTERASE 1"/>
    <property type="match status" value="1"/>
</dbReference>
<dbReference type="eggNOG" id="KOG3102">
    <property type="taxonomic scope" value="Eukaryota"/>
</dbReference>
<dbReference type="InterPro" id="IPR027521">
    <property type="entry name" value="Usb1"/>
</dbReference>
<feature type="region of interest" description="Disordered" evidence="6">
    <location>
        <begin position="1"/>
        <end position="45"/>
    </location>
</feature>
<keyword evidence="1 5" id="KW-0540">Nuclease</keyword>
<dbReference type="EC" id="3.1.4.-" evidence="5"/>
<feature type="active site" description="Proton donor/acceptor" evidence="5">
    <location>
        <position position="264"/>
    </location>
</feature>
<feature type="compositionally biased region" description="Basic and acidic residues" evidence="6">
    <location>
        <begin position="243"/>
        <end position="253"/>
    </location>
</feature>
<evidence type="ECO:0000256" key="6">
    <source>
        <dbReference type="SAM" id="MobiDB-lite"/>
    </source>
</evidence>
<keyword evidence="8" id="KW-1185">Reference proteome</keyword>
<dbReference type="Proteomes" id="UP000018001">
    <property type="component" value="Unassembled WGS sequence"/>
</dbReference>
<protein>
    <recommendedName>
        <fullName evidence="5">U6 snRNA phosphodiesterase</fullName>
        <ecNumber evidence="5">3.1.4.-</ecNumber>
    </recommendedName>
</protein>
<evidence type="ECO:0000313" key="8">
    <source>
        <dbReference type="Proteomes" id="UP000018001"/>
    </source>
</evidence>
<dbReference type="AlphaFoldDB" id="V5FQD1"/>
<evidence type="ECO:0000256" key="1">
    <source>
        <dbReference type="ARBA" id="ARBA00022722"/>
    </source>
</evidence>
<dbReference type="GO" id="GO:0005634">
    <property type="term" value="C:nucleus"/>
    <property type="evidence" value="ECO:0007669"/>
    <property type="project" value="UniProtKB-SubCell"/>
</dbReference>
<dbReference type="GO" id="GO:1990838">
    <property type="term" value="F:poly(U)-specific exoribonuclease activity, producing 3' uridine cyclic phosphate ends"/>
    <property type="evidence" value="ECO:0007669"/>
    <property type="project" value="UniProtKB-UniRule"/>
</dbReference>
<evidence type="ECO:0000256" key="2">
    <source>
        <dbReference type="ARBA" id="ARBA00022801"/>
    </source>
</evidence>
<keyword evidence="2 5" id="KW-0378">Hydrolase</keyword>
<comment type="subcellular location">
    <subcellularLocation>
        <location evidence="5">Nucleus</location>
    </subcellularLocation>
</comment>
<dbReference type="OrthoDB" id="49151at2759"/>
<keyword evidence="3" id="KW-0456">Lyase</keyword>
<evidence type="ECO:0000313" key="7">
    <source>
        <dbReference type="EMBL" id="GAD94198.1"/>
    </source>
</evidence>
<sequence length="373" mass="42116">MALVQYSDSESDVDERRSQSASPARPAKKLRQDNRPSDRKDTYSLPALPANFHDLYASSTRVSVKDDPSLHGGRKRVIPHVEGNWPTHLYLEWYPSKSELNVLNDVLCQVRNELSHSNIKVHSLLQNDLGVYLPLHISLSRPVVLATEQRQQFLSFYEREILHSDIRPFNVSMKELDWVSNYEKTRWFLVMRVSKPEGDSLNNLLRISNHCLGSFGQPPLYENGNKYSSLSNEKSRNGTSRGRQKDHSQREAAESNVDYSNFFHISIGWNLDEPSLEDRERVGAIDLGKAKELRVHFRSVKAKIGNAVSNIDIQTKPLEEKGNSKYVSSISTRNGSVVESFHSFSMGVQTGLAADADAAFLRVGPAPQVLLLT</sequence>
<accession>V5FQD1</accession>
<reference evidence="8" key="1">
    <citation type="journal article" date="2014" name="Genome Announc.">
        <title>Draft genome sequence of the formaldehyde-resistant fungus Byssochlamys spectabilis No. 5 (anamorph Paecilomyces variotii No. 5) (NBRC109023).</title>
        <authorList>
            <person name="Oka T."/>
            <person name="Ekino K."/>
            <person name="Fukuda K."/>
            <person name="Nomura Y."/>
        </authorList>
    </citation>
    <scope>NUCLEOTIDE SEQUENCE [LARGE SCALE GENOMIC DNA]</scope>
    <source>
        <strain evidence="8">No. 5 / NBRC 109023</strain>
    </source>
</reference>
<evidence type="ECO:0000256" key="5">
    <source>
        <dbReference type="HAMAP-Rule" id="MF_03040"/>
    </source>
</evidence>
<feature type="compositionally biased region" description="Polar residues" evidence="6">
    <location>
        <begin position="226"/>
        <end position="241"/>
    </location>
</feature>
<evidence type="ECO:0000256" key="3">
    <source>
        <dbReference type="ARBA" id="ARBA00023239"/>
    </source>
</evidence>
<dbReference type="PANTHER" id="PTHR13522">
    <property type="entry name" value="U6 SNRNA PHOSPHODIESTERASE 1"/>
    <property type="match status" value="1"/>
</dbReference>
<dbReference type="HOGENOM" id="CLU_050234_1_0_1"/>
<dbReference type="Pfam" id="PF09749">
    <property type="entry name" value="HVSL"/>
    <property type="match status" value="1"/>
</dbReference>
<comment type="function">
    <text evidence="5">Phosphodiesterase responsible for the U6 snRNA 3' end processing. Acts as an exoribonuclease (RNase) responsible for trimming the poly(U) tract of the last nucleotides in the pre-U6 snRNA molecule, leading to the formation of mature U6 snRNA.</text>
</comment>
<evidence type="ECO:0000256" key="4">
    <source>
        <dbReference type="ARBA" id="ARBA00023242"/>
    </source>
</evidence>
<feature type="compositionally biased region" description="Basic and acidic residues" evidence="6">
    <location>
        <begin position="30"/>
        <end position="42"/>
    </location>
</feature>
<dbReference type="EMBL" id="BAUL01000080">
    <property type="protein sequence ID" value="GAD94198.1"/>
    <property type="molecule type" value="Genomic_DNA"/>
</dbReference>
<gene>
    <name evidence="5" type="primary">USB1</name>
    <name evidence="7" type="ORF">PVAR5_2820</name>
</gene>
<dbReference type="GO" id="GO:0034477">
    <property type="term" value="P:U6 snRNA 3'-end processing"/>
    <property type="evidence" value="ECO:0007669"/>
    <property type="project" value="UniProtKB-UniRule"/>
</dbReference>
<comment type="caution">
    <text evidence="7">The sequence shown here is derived from an EMBL/GenBank/DDBJ whole genome shotgun (WGS) entry which is preliminary data.</text>
</comment>
<dbReference type="HAMAP" id="MF_03040">
    <property type="entry name" value="USB1"/>
    <property type="match status" value="1"/>
</dbReference>
<keyword evidence="4 5" id="KW-0539">Nucleus</keyword>
<dbReference type="Gene3D" id="3.90.1140.10">
    <property type="entry name" value="Cyclic phosphodiesterase"/>
    <property type="match status" value="1"/>
</dbReference>
<dbReference type="InParanoid" id="V5FQD1"/>
<dbReference type="GO" id="GO:0016829">
    <property type="term" value="F:lyase activity"/>
    <property type="evidence" value="ECO:0007669"/>
    <property type="project" value="UniProtKB-KW"/>
</dbReference>
<comment type="similarity">
    <text evidence="5">Belongs to the 2H phosphoesterase superfamily. USB1 family.</text>
</comment>
<feature type="active site" description="Proton donor/acceptor" evidence="5">
    <location>
        <position position="136"/>
    </location>
</feature>
<proteinExistence type="inferred from homology"/>
<feature type="region of interest" description="Disordered" evidence="6">
    <location>
        <begin position="226"/>
        <end position="254"/>
    </location>
</feature>
<organism evidence="7 8">
    <name type="scientific">Byssochlamys spectabilis (strain No. 5 / NBRC 109023)</name>
    <name type="common">Paecilomyces variotii</name>
    <dbReference type="NCBI Taxonomy" id="1356009"/>
    <lineage>
        <taxon>Eukaryota</taxon>
        <taxon>Fungi</taxon>
        <taxon>Dikarya</taxon>
        <taxon>Ascomycota</taxon>
        <taxon>Pezizomycotina</taxon>
        <taxon>Eurotiomycetes</taxon>
        <taxon>Eurotiomycetidae</taxon>
        <taxon>Eurotiales</taxon>
        <taxon>Thermoascaceae</taxon>
        <taxon>Paecilomyces</taxon>
    </lineage>
</organism>